<comment type="caution">
    <text evidence="1">The sequence shown here is derived from an EMBL/GenBank/DDBJ whole genome shotgun (WGS) entry which is preliminary data.</text>
</comment>
<reference evidence="1 2" key="1">
    <citation type="journal article" date="2019" name="Commun. Biol.">
        <title>The bagworm genome reveals a unique fibroin gene that provides high tensile strength.</title>
        <authorList>
            <person name="Kono N."/>
            <person name="Nakamura H."/>
            <person name="Ohtoshi R."/>
            <person name="Tomita M."/>
            <person name="Numata K."/>
            <person name="Arakawa K."/>
        </authorList>
    </citation>
    <scope>NUCLEOTIDE SEQUENCE [LARGE SCALE GENOMIC DNA]</scope>
</reference>
<sequence>MKKLNDTDTRRDSGRDRVKQIFVGRFITQILEEKSAVEREQVGSDSENSDSLNEQILDDAEVDIYTSYASYMSSSDPGSDNLLVTFDYGFEDSFDADLSFDDQQVEQIAAKDNELKNNLFKITEEKSLEDLLMITGNELLAKSQNIFKVHQMQHMENESNSNTRASSCISLQQSSLIDRNIDTSGDYGSWAQSDSDVEEKNNGEKLIAITVMKI</sequence>
<dbReference type="EMBL" id="BGZK01005317">
    <property type="protein sequence ID" value="GBP13513.1"/>
    <property type="molecule type" value="Genomic_DNA"/>
</dbReference>
<keyword evidence="2" id="KW-1185">Reference proteome</keyword>
<dbReference type="Proteomes" id="UP000299102">
    <property type="component" value="Unassembled WGS sequence"/>
</dbReference>
<organism evidence="1 2">
    <name type="scientific">Eumeta variegata</name>
    <name type="common">Bagworm moth</name>
    <name type="synonym">Eumeta japonica</name>
    <dbReference type="NCBI Taxonomy" id="151549"/>
    <lineage>
        <taxon>Eukaryota</taxon>
        <taxon>Metazoa</taxon>
        <taxon>Ecdysozoa</taxon>
        <taxon>Arthropoda</taxon>
        <taxon>Hexapoda</taxon>
        <taxon>Insecta</taxon>
        <taxon>Pterygota</taxon>
        <taxon>Neoptera</taxon>
        <taxon>Endopterygota</taxon>
        <taxon>Lepidoptera</taxon>
        <taxon>Glossata</taxon>
        <taxon>Ditrysia</taxon>
        <taxon>Tineoidea</taxon>
        <taxon>Psychidae</taxon>
        <taxon>Oiketicinae</taxon>
        <taxon>Eumeta</taxon>
    </lineage>
</organism>
<gene>
    <name evidence="1" type="ORF">EVAR_71961_1</name>
</gene>
<dbReference type="OrthoDB" id="8039510at2759"/>
<evidence type="ECO:0000313" key="2">
    <source>
        <dbReference type="Proteomes" id="UP000299102"/>
    </source>
</evidence>
<name>A0A4C1TG91_EUMVA</name>
<evidence type="ECO:0000313" key="1">
    <source>
        <dbReference type="EMBL" id="GBP13513.1"/>
    </source>
</evidence>
<proteinExistence type="predicted"/>
<protein>
    <submittedName>
        <fullName evidence="1">Uncharacterized protein</fullName>
    </submittedName>
</protein>
<accession>A0A4C1TG91</accession>
<dbReference type="AlphaFoldDB" id="A0A4C1TG91"/>